<dbReference type="AlphaFoldDB" id="A0A9W9N0I4"/>
<organism evidence="1 2">
    <name type="scientific">Penicillium cf. griseofulvum</name>
    <dbReference type="NCBI Taxonomy" id="2972120"/>
    <lineage>
        <taxon>Eukaryota</taxon>
        <taxon>Fungi</taxon>
        <taxon>Dikarya</taxon>
        <taxon>Ascomycota</taxon>
        <taxon>Pezizomycotina</taxon>
        <taxon>Eurotiomycetes</taxon>
        <taxon>Eurotiomycetidae</taxon>
        <taxon>Eurotiales</taxon>
        <taxon>Aspergillaceae</taxon>
        <taxon>Penicillium</taxon>
    </lineage>
</organism>
<evidence type="ECO:0000313" key="2">
    <source>
        <dbReference type="Proteomes" id="UP001150879"/>
    </source>
</evidence>
<comment type="caution">
    <text evidence="1">The sequence shown here is derived from an EMBL/GenBank/DDBJ whole genome shotgun (WGS) entry which is preliminary data.</text>
</comment>
<accession>A0A9W9N0I4</accession>
<evidence type="ECO:0000313" key="1">
    <source>
        <dbReference type="EMBL" id="KAJ5210927.1"/>
    </source>
</evidence>
<reference evidence="1" key="2">
    <citation type="journal article" date="2023" name="IMA Fungus">
        <title>Comparative genomic study of the Penicillium genus elucidates a diverse pangenome and 15 lateral gene transfer events.</title>
        <authorList>
            <person name="Petersen C."/>
            <person name="Sorensen T."/>
            <person name="Nielsen M.R."/>
            <person name="Sondergaard T.E."/>
            <person name="Sorensen J.L."/>
            <person name="Fitzpatrick D.A."/>
            <person name="Frisvad J.C."/>
            <person name="Nielsen K.L."/>
        </authorList>
    </citation>
    <scope>NUCLEOTIDE SEQUENCE</scope>
    <source>
        <strain evidence="1">IBT 16849</strain>
    </source>
</reference>
<dbReference type="OrthoDB" id="10540484at2759"/>
<gene>
    <name evidence="1" type="ORF">N7472_001066</name>
</gene>
<sequence>MAVLSCFDSYSPGSVVEIPATSTYPVQQWVIDEKMSEDLQHMTKYDVLEGLGPSFAAAKFYCHRPDLPERGIMRIYLQFPDLGTELTTQQARANQAIPSPRHPKIEAFKTPQKHDSQVAPKLIVIHQGKQNSDSPIHGASLTI</sequence>
<name>A0A9W9N0I4_9EURO</name>
<keyword evidence="2" id="KW-1185">Reference proteome</keyword>
<reference evidence="1" key="1">
    <citation type="submission" date="2022-11" db="EMBL/GenBank/DDBJ databases">
        <authorList>
            <person name="Petersen C."/>
        </authorList>
    </citation>
    <scope>NUCLEOTIDE SEQUENCE</scope>
    <source>
        <strain evidence="1">IBT 16849</strain>
    </source>
</reference>
<proteinExistence type="predicted"/>
<protein>
    <submittedName>
        <fullName evidence="1">Uncharacterized protein</fullName>
    </submittedName>
</protein>
<dbReference type="Proteomes" id="UP001150879">
    <property type="component" value="Unassembled WGS sequence"/>
</dbReference>
<dbReference type="EMBL" id="JAPQKP010000001">
    <property type="protein sequence ID" value="KAJ5210927.1"/>
    <property type="molecule type" value="Genomic_DNA"/>
</dbReference>